<gene>
    <name evidence="3" type="ORF">HYALB_00006778</name>
</gene>
<feature type="region of interest" description="Disordered" evidence="1">
    <location>
        <begin position="42"/>
        <end position="64"/>
    </location>
</feature>
<accession>A0A9N9M437</accession>
<feature type="region of interest" description="Disordered" evidence="1">
    <location>
        <begin position="77"/>
        <end position="108"/>
    </location>
</feature>
<dbReference type="AlphaFoldDB" id="A0A9N9M437"/>
<evidence type="ECO:0000256" key="2">
    <source>
        <dbReference type="SAM" id="SignalP"/>
    </source>
</evidence>
<evidence type="ECO:0000313" key="4">
    <source>
        <dbReference type="Proteomes" id="UP000701801"/>
    </source>
</evidence>
<feature type="chain" id="PRO_5040355162" evidence="2">
    <location>
        <begin position="21"/>
        <end position="149"/>
    </location>
</feature>
<evidence type="ECO:0000313" key="3">
    <source>
        <dbReference type="EMBL" id="CAG8983812.1"/>
    </source>
</evidence>
<dbReference type="Proteomes" id="UP000701801">
    <property type="component" value="Unassembled WGS sequence"/>
</dbReference>
<keyword evidence="2" id="KW-0732">Signal</keyword>
<dbReference type="OrthoDB" id="2119228at2759"/>
<reference evidence="3" key="1">
    <citation type="submission" date="2021-07" db="EMBL/GenBank/DDBJ databases">
        <authorList>
            <person name="Durling M."/>
        </authorList>
    </citation>
    <scope>NUCLEOTIDE SEQUENCE</scope>
</reference>
<keyword evidence="4" id="KW-1185">Reference proteome</keyword>
<sequence length="149" mass="15399">MHSLHFALACVATFASLAATQGTITITRTAITVIITEPESTTIKTSTSKKPTTSSKETTTTKSTAGPVTVTITVTSTVKESTKSTTSKKPTSSTIKLPATTPKPEGPNTTKCPVPLYYPCGGIRYAGGCTNTTINVLPCNSSPDGTGRV</sequence>
<comment type="caution">
    <text evidence="3">The sequence shown here is derived from an EMBL/GenBank/DDBJ whole genome shotgun (WGS) entry which is preliminary data.</text>
</comment>
<organism evidence="3 4">
    <name type="scientific">Hymenoscyphus albidus</name>
    <dbReference type="NCBI Taxonomy" id="595503"/>
    <lineage>
        <taxon>Eukaryota</taxon>
        <taxon>Fungi</taxon>
        <taxon>Dikarya</taxon>
        <taxon>Ascomycota</taxon>
        <taxon>Pezizomycotina</taxon>
        <taxon>Leotiomycetes</taxon>
        <taxon>Helotiales</taxon>
        <taxon>Helotiaceae</taxon>
        <taxon>Hymenoscyphus</taxon>
    </lineage>
</organism>
<feature type="signal peptide" evidence="2">
    <location>
        <begin position="1"/>
        <end position="20"/>
    </location>
</feature>
<evidence type="ECO:0000256" key="1">
    <source>
        <dbReference type="SAM" id="MobiDB-lite"/>
    </source>
</evidence>
<dbReference type="EMBL" id="CAJVRM010000740">
    <property type="protein sequence ID" value="CAG8983812.1"/>
    <property type="molecule type" value="Genomic_DNA"/>
</dbReference>
<feature type="compositionally biased region" description="Low complexity" evidence="1">
    <location>
        <begin position="77"/>
        <end position="96"/>
    </location>
</feature>
<proteinExistence type="predicted"/>
<protein>
    <submittedName>
        <fullName evidence="3">Uncharacterized protein</fullName>
    </submittedName>
</protein>
<name>A0A9N9M437_9HELO</name>